<dbReference type="PANTHER" id="PTHR33127">
    <property type="entry name" value="TRANSMEMBRANE PROTEIN"/>
    <property type="match status" value="1"/>
</dbReference>
<reference evidence="2 3" key="1">
    <citation type="journal article" date="2016" name="G3 (Bethesda)">
        <title>First Draft Assembly and Annotation of the Genome of a California Endemic Oak Quercus lobata Nee (Fagaceae).</title>
        <authorList>
            <person name="Sork V.L."/>
            <person name="Fitz-Gibbon S.T."/>
            <person name="Puiu D."/>
            <person name="Crepeau M."/>
            <person name="Gugger P.F."/>
            <person name="Sherman R."/>
            <person name="Stevens K."/>
            <person name="Langley C.H."/>
            <person name="Pellegrini M."/>
            <person name="Salzberg S.L."/>
        </authorList>
    </citation>
    <scope>NUCLEOTIDE SEQUENCE [LARGE SCALE GENOMIC DNA]</scope>
    <source>
        <strain evidence="2 3">cv. SW786</strain>
    </source>
</reference>
<evidence type="ECO:0000259" key="1">
    <source>
        <dbReference type="Pfam" id="PF03478"/>
    </source>
</evidence>
<dbReference type="Gramene" id="QL03p004509:mrna">
    <property type="protein sequence ID" value="QL03p004509:mrna"/>
    <property type="gene ID" value="QL03p004509"/>
</dbReference>
<keyword evidence="3" id="KW-1185">Reference proteome</keyword>
<accession>A0A7N2L4A4</accession>
<dbReference type="InterPro" id="IPR005174">
    <property type="entry name" value="KIB1-4_b-propeller"/>
</dbReference>
<dbReference type="PANTHER" id="PTHR33127:SF5">
    <property type="entry name" value="TRANSMEMBRANE PROTEIN"/>
    <property type="match status" value="1"/>
</dbReference>
<dbReference type="AlphaFoldDB" id="A0A7N2L4A4"/>
<dbReference type="InParanoid" id="A0A7N2L4A4"/>
<feature type="domain" description="KIB1-4 beta-propeller" evidence="1">
    <location>
        <begin position="69"/>
        <end position="323"/>
    </location>
</feature>
<dbReference type="Proteomes" id="UP000594261">
    <property type="component" value="Chromosome 3"/>
</dbReference>
<organism evidence="2 3">
    <name type="scientific">Quercus lobata</name>
    <name type="common">Valley oak</name>
    <dbReference type="NCBI Taxonomy" id="97700"/>
    <lineage>
        <taxon>Eukaryota</taxon>
        <taxon>Viridiplantae</taxon>
        <taxon>Streptophyta</taxon>
        <taxon>Embryophyta</taxon>
        <taxon>Tracheophyta</taxon>
        <taxon>Spermatophyta</taxon>
        <taxon>Magnoliopsida</taxon>
        <taxon>eudicotyledons</taxon>
        <taxon>Gunneridae</taxon>
        <taxon>Pentapetalae</taxon>
        <taxon>rosids</taxon>
        <taxon>fabids</taxon>
        <taxon>Fagales</taxon>
        <taxon>Fagaceae</taxon>
        <taxon>Quercus</taxon>
    </lineage>
</organism>
<protein>
    <recommendedName>
        <fullName evidence="1">KIB1-4 beta-propeller domain-containing protein</fullName>
    </recommendedName>
</protein>
<reference evidence="2" key="2">
    <citation type="submission" date="2021-01" db="UniProtKB">
        <authorList>
            <consortium name="EnsemblPlants"/>
        </authorList>
    </citation>
    <scope>IDENTIFICATION</scope>
</reference>
<evidence type="ECO:0000313" key="3">
    <source>
        <dbReference type="Proteomes" id="UP000594261"/>
    </source>
</evidence>
<proteinExistence type="predicted"/>
<dbReference type="EMBL" id="LRBV02000003">
    <property type="status" value="NOT_ANNOTATED_CDS"/>
    <property type="molecule type" value="Genomic_DNA"/>
</dbReference>
<dbReference type="EnsemblPlants" id="QL03p004509:mrna">
    <property type="protein sequence ID" value="QL03p004509:mrna"/>
    <property type="gene ID" value="QL03p004509"/>
</dbReference>
<evidence type="ECO:0000313" key="2">
    <source>
        <dbReference type="EnsemblPlants" id="QL03p004509:mrna"/>
    </source>
</evidence>
<dbReference type="Pfam" id="PF03478">
    <property type="entry name" value="Beta-prop_KIB1-4"/>
    <property type="match status" value="1"/>
</dbReference>
<sequence>MPSCVQGRAIPSNHRIKHVKEARWLMTYKWVKNDNDQVVSKCKLYRPFSRKQGPHIIEGGITITSSRESFVGAYACVTKFGWVLFCNKQKEGGTCTSFFLYTPFGNEVIKLPDLDANFDKLSDKSWQTHEFRIEELLGPIRDVVYIDGNLFCLLVRIHWLLLTLHEELCLITKLRPPEYHRYHLIPHLFDSHGKLFVAYYDHSDPFPVSNGDSIQGMQTLIAFNTTHKELHVLTKSTPLKYKGLKYWIPHLFDYDGELYRLSAELHWLSQGLLFRVSKFDRSQMAWDFKQGLKNQALFRSCNSFSVPAVEKACKLTNNVFYTNEFNGFHFCFKDLETYKCEGSEAYDRDAKQGLKSVWIEPPQA</sequence>
<name>A0A7N2L4A4_QUELO</name>